<feature type="signal peptide" evidence="2">
    <location>
        <begin position="1"/>
        <end position="31"/>
    </location>
</feature>
<protein>
    <recommendedName>
        <fullName evidence="5">Tandem-95 repeat protein</fullName>
    </recommendedName>
</protein>
<feature type="region of interest" description="Disordered" evidence="1">
    <location>
        <begin position="605"/>
        <end position="646"/>
    </location>
</feature>
<dbReference type="RefSeq" id="WP_263003718.1">
    <property type="nucleotide sequence ID" value="NZ_JAOTEM010000003.1"/>
</dbReference>
<accession>A0ABT2W8C4</accession>
<feature type="compositionally biased region" description="Polar residues" evidence="1">
    <location>
        <begin position="625"/>
        <end position="635"/>
    </location>
</feature>
<dbReference type="Gene3D" id="2.60.120.260">
    <property type="entry name" value="Galactose-binding domain-like"/>
    <property type="match status" value="2"/>
</dbReference>
<keyword evidence="2" id="KW-0732">Signal</keyword>
<feature type="compositionally biased region" description="Low complexity" evidence="1">
    <location>
        <begin position="606"/>
        <end position="619"/>
    </location>
</feature>
<keyword evidence="4" id="KW-1185">Reference proteome</keyword>
<dbReference type="Pfam" id="PF17963">
    <property type="entry name" value="Big_9"/>
    <property type="match status" value="1"/>
</dbReference>
<sequence length="1035" mass="106335">MKTNLYFEKINNVASGFLFLFICLFSNFYFAQTIAATNGTATPCGNCAPPNWADNTGTPDISNSTVAATTAAGGGGGANWTQTPGGTVNFTLPTPPNTHTTWLSLRDLGGAGTQESVTTTVAGLTIGRTYEIVVFSLTAVTRNNGSGGNVYAGTYITQFFAEIAGQTLQVTGITTNTWTTSKIRFTATATSHTLLLRPGNIATAGTPTAPIFSGIRTIQISVTASTAGNSASINTVPVAVADNAQTLQNAPVSFNVVSNDTDVNGSIVASTVDLDPGTPGIQTTFTTAGTGTWTVTGGVVTFTPVSTFLGTATIPYTVDDNFAVNGVSAPATSQQANITVLVSSAADADGDGIVNSLDLDDDNDGILDTVEDSCVKPNQIVNGDFSSSATSWAFSYSTTTPNTSGPLTFTGTAADIFVDNPGTLYPGNILLANTTPFVTAAGATYSFTSTLNILGGTTNTSFSWVLIDSSNNIVQTLQTYKTQASGVGTVTITNTVTAYPVTFVAAGTGSHRLALTWITNSATSGNAQDVRIDNVSLLSPCDFDGDGIPNIFDLDSDNDGCFDAIEGAENVLSSQLSPNGSINFTANGGLGTTAGTNNGVPNLVNSGGTADTGSATAGTVGQPIGRSQNASQNDCIDSDADGVPDWQDLDDDNDGILDTLECGFVCATPFINGGFEFPVVSGIGVFINQNTPGVGWKTTATDGLIEFWQTGAVPSAEGAQFAELNATQVSTLYQTFCLNGTGGTINWSAKHRGRNGVDVAAVKFGSTVATAQASTAVQNMSDGNTAWGSYSGTYTIPAGTTSLVIAFQAVSSAGGDAGQGNFLDDVQIVINQSCLDTDGDGIPNSLDLDSDDDGCPDVIEGSASFVNGASYISANNRLTTPVSATGIPGVPSATPAITGYSATAGQTTIGDSQNNLVNNCFCYKNPASPAGGNPNPVRHGITALNRANSGTSDWPVVRRSAWTVLESKSKGFVVNRMAFVDADNNAATPTTPPLAAIPAANYVEGMMIYDTVANCLKIYNGTLWNCYNVQSCPDF</sequence>
<evidence type="ECO:0000256" key="2">
    <source>
        <dbReference type="SAM" id="SignalP"/>
    </source>
</evidence>
<dbReference type="SUPFAM" id="SSF103647">
    <property type="entry name" value="TSP type-3 repeat"/>
    <property type="match status" value="2"/>
</dbReference>
<organism evidence="3 4">
    <name type="scientific">Chryseobacterium edaphi</name>
    <dbReference type="NCBI Taxonomy" id="2976532"/>
    <lineage>
        <taxon>Bacteria</taxon>
        <taxon>Pseudomonadati</taxon>
        <taxon>Bacteroidota</taxon>
        <taxon>Flavobacteriia</taxon>
        <taxon>Flavobacteriales</taxon>
        <taxon>Weeksellaceae</taxon>
        <taxon>Chryseobacterium group</taxon>
        <taxon>Chryseobacterium</taxon>
    </lineage>
</organism>
<evidence type="ECO:0000256" key="1">
    <source>
        <dbReference type="SAM" id="MobiDB-lite"/>
    </source>
</evidence>
<comment type="caution">
    <text evidence="3">The sequence shown here is derived from an EMBL/GenBank/DDBJ whole genome shotgun (WGS) entry which is preliminary data.</text>
</comment>
<dbReference type="InterPro" id="IPR028974">
    <property type="entry name" value="TSP_type-3_rpt"/>
</dbReference>
<dbReference type="Proteomes" id="UP001208649">
    <property type="component" value="Unassembled WGS sequence"/>
</dbReference>
<proteinExistence type="predicted"/>
<dbReference type="EMBL" id="JAOTEM010000003">
    <property type="protein sequence ID" value="MCU7618224.1"/>
    <property type="molecule type" value="Genomic_DNA"/>
</dbReference>
<feature type="chain" id="PRO_5046467897" description="Tandem-95 repeat protein" evidence="2">
    <location>
        <begin position="32"/>
        <end position="1035"/>
    </location>
</feature>
<name>A0ABT2W8C4_9FLAO</name>
<reference evidence="4" key="1">
    <citation type="submission" date="2023-07" db="EMBL/GenBank/DDBJ databases">
        <title>Chryseobacterium sp. strain PBS4-4 Genome sequencing and assembly.</title>
        <authorList>
            <person name="Jung Y."/>
        </authorList>
    </citation>
    <scope>NUCLEOTIDE SEQUENCE [LARGE SCALE GENOMIC DNA]</scope>
    <source>
        <strain evidence="4">PBS4-4</strain>
    </source>
</reference>
<evidence type="ECO:0000313" key="4">
    <source>
        <dbReference type="Proteomes" id="UP001208649"/>
    </source>
</evidence>
<feature type="compositionally biased region" description="Acidic residues" evidence="1">
    <location>
        <begin position="636"/>
        <end position="646"/>
    </location>
</feature>
<gene>
    <name evidence="3" type="ORF">NZ698_13525</name>
</gene>
<evidence type="ECO:0008006" key="5">
    <source>
        <dbReference type="Google" id="ProtNLM"/>
    </source>
</evidence>
<evidence type="ECO:0000313" key="3">
    <source>
        <dbReference type="EMBL" id="MCU7618224.1"/>
    </source>
</evidence>